<dbReference type="AlphaFoldDB" id="A0A853F5C8"/>
<dbReference type="Proteomes" id="UP000568751">
    <property type="component" value="Unassembled WGS sequence"/>
</dbReference>
<evidence type="ECO:0000313" key="2">
    <source>
        <dbReference type="Proteomes" id="UP000568751"/>
    </source>
</evidence>
<proteinExistence type="predicted"/>
<dbReference type="EMBL" id="JACCHT010000018">
    <property type="protein sequence ID" value="NYT28706.1"/>
    <property type="molecule type" value="Genomic_DNA"/>
</dbReference>
<evidence type="ECO:0000313" key="1">
    <source>
        <dbReference type="EMBL" id="NYT28706.1"/>
    </source>
</evidence>
<sequence>MLNSFWGKFGQRSNLPQIEYVSEPSLYFDLLTSDQQEVSGVNFVTDEVVEMRWKNKNEFVEASGRTNVVLAAYTTPPG</sequence>
<protein>
    <submittedName>
        <fullName evidence="1">Uncharacterized protein</fullName>
    </submittedName>
</protein>
<name>A0A853F5C8_9GAMM</name>
<reference evidence="1 2" key="1">
    <citation type="submission" date="2020-05" db="EMBL/GenBank/DDBJ databases">
        <title>Horizontal transmission and recombination maintain forever young bacterial symbiont genomes.</title>
        <authorList>
            <person name="Russell S.L."/>
            <person name="Pepper-Tunick E."/>
            <person name="Svedberg J."/>
            <person name="Byrne A."/>
            <person name="Ruelas Castillo J."/>
            <person name="Vollmers C."/>
            <person name="Beinart R.A."/>
            <person name="Corbett-Detig R."/>
        </authorList>
    </citation>
    <scope>NUCLEOTIDE SEQUENCE [LARGE SCALE GENOMIC DNA]</scope>
    <source>
        <strain evidence="1">455</strain>
    </source>
</reference>
<dbReference type="PANTHER" id="PTHR33568">
    <property type="entry name" value="DNA POLYMERASE"/>
    <property type="match status" value="1"/>
</dbReference>
<dbReference type="PANTHER" id="PTHR33568:SF3">
    <property type="entry name" value="DNA-DIRECTED DNA POLYMERASE"/>
    <property type="match status" value="1"/>
</dbReference>
<accession>A0A853F5C8</accession>
<gene>
    <name evidence="1" type="ORF">H0A76_13170</name>
</gene>
<comment type="caution">
    <text evidence="1">The sequence shown here is derived from an EMBL/GenBank/DDBJ whole genome shotgun (WGS) entry which is preliminary data.</text>
</comment>
<organism evidence="1 2">
    <name type="scientific">Candidatus Thiodubiliella endoseptemdiera</name>
    <dbReference type="NCBI Taxonomy" id="2738886"/>
    <lineage>
        <taxon>Bacteria</taxon>
        <taxon>Pseudomonadati</taxon>
        <taxon>Pseudomonadota</taxon>
        <taxon>Gammaproteobacteria</taxon>
        <taxon>Candidatus Pseudothioglobaceae</taxon>
        <taxon>Candidatus Thiodubiliella</taxon>
    </lineage>
</organism>